<keyword evidence="2" id="KW-1185">Reference proteome</keyword>
<geneLocation type="plasmid" evidence="1 2">
    <name>pSTA7437.02</name>
</geneLocation>
<dbReference type="EMBL" id="CP003655">
    <property type="protein sequence ID" value="AFZ38309.1"/>
    <property type="molecule type" value="Genomic_DNA"/>
</dbReference>
<keyword evidence="1" id="KW-0614">Plasmid</keyword>
<dbReference type="RefSeq" id="WP_015195685.1">
    <property type="nucleotide sequence ID" value="NC_019749.1"/>
</dbReference>
<name>K9Y1V2_STAC7</name>
<dbReference type="HOGENOM" id="CLU_3239898_0_0_3"/>
<dbReference type="Proteomes" id="UP000010473">
    <property type="component" value="Plasmid pSTA7437.02"/>
</dbReference>
<gene>
    <name evidence="1" type="ordered locus">Sta7437_4881</name>
</gene>
<accession>K9Y1V2</accession>
<dbReference type="AlphaFoldDB" id="K9Y1V2"/>
<proteinExistence type="predicted"/>
<dbReference type="KEGG" id="scs:Sta7437_4881"/>
<reference evidence="2" key="1">
    <citation type="journal article" date="2013" name="Proc. Natl. Acad. Sci. U.S.A.">
        <title>Improving the coverage of the cyanobacterial phylum using diversity-driven genome sequencing.</title>
        <authorList>
            <person name="Shih P.M."/>
            <person name="Wu D."/>
            <person name="Latifi A."/>
            <person name="Axen S.D."/>
            <person name="Fewer D.P."/>
            <person name="Talla E."/>
            <person name="Calteau A."/>
            <person name="Cai F."/>
            <person name="Tandeau de Marsac N."/>
            <person name="Rippka R."/>
            <person name="Herdman M."/>
            <person name="Sivonen K."/>
            <person name="Coursin T."/>
            <person name="Laurent T."/>
            <person name="Goodwin L."/>
            <person name="Nolan M."/>
            <person name="Davenport K.W."/>
            <person name="Han C.S."/>
            <person name="Rubin E.M."/>
            <person name="Eisen J.A."/>
            <person name="Woyke T."/>
            <person name="Gugger M."/>
            <person name="Kerfeld C.A."/>
        </authorList>
    </citation>
    <scope>NUCLEOTIDE SEQUENCE [LARGE SCALE GENOMIC DNA]</scope>
    <source>
        <strain evidence="2">ATCC 29371 / PCC 7437</strain>
        <plasmid evidence="2">Plasmid pSTA7437.02</plasmid>
    </source>
</reference>
<evidence type="ECO:0000313" key="2">
    <source>
        <dbReference type="Proteomes" id="UP000010473"/>
    </source>
</evidence>
<organism evidence="1 2">
    <name type="scientific">Stanieria cyanosphaera (strain ATCC 29371 / PCC 7437)</name>
    <dbReference type="NCBI Taxonomy" id="111780"/>
    <lineage>
        <taxon>Bacteria</taxon>
        <taxon>Bacillati</taxon>
        <taxon>Cyanobacteriota</taxon>
        <taxon>Cyanophyceae</taxon>
        <taxon>Pleurocapsales</taxon>
        <taxon>Dermocarpellaceae</taxon>
        <taxon>Stanieria</taxon>
    </lineage>
</organism>
<sequence length="43" mass="4848">MNSQAAFCFLMPEAGFCFLDKKGNLQRPSIKLQLSDLTKSVRL</sequence>
<protein>
    <submittedName>
        <fullName evidence="1">Uncharacterized protein</fullName>
    </submittedName>
</protein>
<evidence type="ECO:0000313" key="1">
    <source>
        <dbReference type="EMBL" id="AFZ38309.1"/>
    </source>
</evidence>